<reference evidence="1 2" key="1">
    <citation type="submission" date="2018-01" db="EMBL/GenBank/DDBJ databases">
        <title>Genomic Encyclopedia of Archaeal and Bacterial Type Strains, Phase II (KMG-II): from individual species to whole genera.</title>
        <authorList>
            <person name="Goeker M."/>
        </authorList>
    </citation>
    <scope>NUCLEOTIDE SEQUENCE [LARGE SCALE GENOMIC DNA]</scope>
    <source>
        <strain evidence="1 2">DSM 17023</strain>
    </source>
</reference>
<gene>
    <name evidence="1" type="ORF">CLV41_110199</name>
</gene>
<organism evidence="1 2">
    <name type="scientific">Roseibium marinum</name>
    <dbReference type="NCBI Taxonomy" id="281252"/>
    <lineage>
        <taxon>Bacteria</taxon>
        <taxon>Pseudomonadati</taxon>
        <taxon>Pseudomonadota</taxon>
        <taxon>Alphaproteobacteria</taxon>
        <taxon>Hyphomicrobiales</taxon>
        <taxon>Stappiaceae</taxon>
        <taxon>Roseibium</taxon>
    </lineage>
</organism>
<name>A0A2S3UNB7_9HYPH</name>
<evidence type="ECO:0000313" key="2">
    <source>
        <dbReference type="Proteomes" id="UP000236959"/>
    </source>
</evidence>
<accession>A0A2S3UNB7</accession>
<proteinExistence type="predicted"/>
<keyword evidence="2" id="KW-1185">Reference proteome</keyword>
<dbReference type="EMBL" id="PPCN01000010">
    <property type="protein sequence ID" value="POF29195.1"/>
    <property type="molecule type" value="Genomic_DNA"/>
</dbReference>
<dbReference type="Proteomes" id="UP000236959">
    <property type="component" value="Unassembled WGS sequence"/>
</dbReference>
<dbReference type="AlphaFoldDB" id="A0A2S3UNB7"/>
<comment type="caution">
    <text evidence="1">The sequence shown here is derived from an EMBL/GenBank/DDBJ whole genome shotgun (WGS) entry which is preliminary data.</text>
</comment>
<evidence type="ECO:0000313" key="1">
    <source>
        <dbReference type="EMBL" id="POF29195.1"/>
    </source>
</evidence>
<protein>
    <submittedName>
        <fullName evidence="1">Uncharacterized protein</fullName>
    </submittedName>
</protein>
<sequence>MQNAQFKKQGRRKGVPFQDIGTPKWAFCAKSLRDAADFGPDCVGKSLWWAAPLRTFLLFGHRNPARAATQILIVHRPKVTAP</sequence>